<evidence type="ECO:0000256" key="3">
    <source>
        <dbReference type="ARBA" id="ARBA00022670"/>
    </source>
</evidence>
<dbReference type="InterPro" id="IPR050344">
    <property type="entry name" value="Peptidase_M1_aminopeptidases"/>
</dbReference>
<dbReference type="PANTHER" id="PTHR11533">
    <property type="entry name" value="PROTEASE M1 ZINC METALLOPROTEASE"/>
    <property type="match status" value="1"/>
</dbReference>
<feature type="binding site" evidence="9">
    <location>
        <position position="367"/>
    </location>
    <ligand>
        <name>Zn(2+)</name>
        <dbReference type="ChEBI" id="CHEBI:29105"/>
        <note>catalytic</note>
    </ligand>
</feature>
<reference evidence="15 16" key="1">
    <citation type="journal article" date="2016" name="Mol. Biol. Evol.">
        <title>Comparative Genomics of Early-Diverging Mushroom-Forming Fungi Provides Insights into the Origins of Lignocellulose Decay Capabilities.</title>
        <authorList>
            <person name="Nagy L.G."/>
            <person name="Riley R."/>
            <person name="Tritt A."/>
            <person name="Adam C."/>
            <person name="Daum C."/>
            <person name="Floudas D."/>
            <person name="Sun H."/>
            <person name="Yadav J.S."/>
            <person name="Pangilinan J."/>
            <person name="Larsson K.H."/>
            <person name="Matsuura K."/>
            <person name="Barry K."/>
            <person name="Labutti K."/>
            <person name="Kuo R."/>
            <person name="Ohm R.A."/>
            <person name="Bhattacharya S.S."/>
            <person name="Shirouzu T."/>
            <person name="Yoshinaga Y."/>
            <person name="Martin F.M."/>
            <person name="Grigoriev I.V."/>
            <person name="Hibbett D.S."/>
        </authorList>
    </citation>
    <scope>NUCLEOTIDE SEQUENCE [LARGE SCALE GENOMIC DNA]</scope>
    <source>
        <strain evidence="15 16">93-53</strain>
    </source>
</reference>
<comment type="cofactor">
    <cofactor evidence="9 11">
        <name>Zn(2+)</name>
        <dbReference type="ChEBI" id="CHEBI:29105"/>
    </cofactor>
    <text evidence="9 11">Binds 1 zinc ion per subunit.</text>
</comment>
<dbReference type="GO" id="GO:0005737">
    <property type="term" value="C:cytoplasm"/>
    <property type="evidence" value="ECO:0007669"/>
    <property type="project" value="TreeGrafter"/>
</dbReference>
<dbReference type="FunFam" id="1.10.390.10:FF:000006">
    <property type="entry name" value="Puromycin-sensitive aminopeptidase"/>
    <property type="match status" value="1"/>
</dbReference>
<dbReference type="STRING" id="1314785.A0A165CT90"/>
<evidence type="ECO:0000313" key="16">
    <source>
        <dbReference type="Proteomes" id="UP000076871"/>
    </source>
</evidence>
<evidence type="ECO:0000256" key="2">
    <source>
        <dbReference type="ARBA" id="ARBA00022438"/>
    </source>
</evidence>
<evidence type="ECO:0000259" key="13">
    <source>
        <dbReference type="Pfam" id="PF11838"/>
    </source>
</evidence>
<comment type="similarity">
    <text evidence="1 11">Belongs to the peptidase M1 family.</text>
</comment>
<dbReference type="FunCoup" id="A0A165CT90">
    <property type="interactions" value="551"/>
</dbReference>
<dbReference type="GO" id="GO:0070006">
    <property type="term" value="F:metalloaminopeptidase activity"/>
    <property type="evidence" value="ECO:0007669"/>
    <property type="project" value="TreeGrafter"/>
</dbReference>
<feature type="domain" description="Peptidase M1 membrane alanine aminopeptidase" evidence="12">
    <location>
        <begin position="272"/>
        <end position="488"/>
    </location>
</feature>
<dbReference type="InterPro" id="IPR014782">
    <property type="entry name" value="Peptidase_M1_dom"/>
</dbReference>
<dbReference type="GeneID" id="63830032"/>
<keyword evidence="2 11" id="KW-0031">Aminopeptidase</keyword>
<evidence type="ECO:0000259" key="14">
    <source>
        <dbReference type="Pfam" id="PF17900"/>
    </source>
</evidence>
<keyword evidence="4 9" id="KW-0479">Metal-binding</keyword>
<evidence type="ECO:0000256" key="11">
    <source>
        <dbReference type="RuleBase" id="RU364040"/>
    </source>
</evidence>
<dbReference type="PANTHER" id="PTHR11533:SF174">
    <property type="entry name" value="PUROMYCIN-SENSITIVE AMINOPEPTIDASE-RELATED"/>
    <property type="match status" value="1"/>
</dbReference>
<dbReference type="CDD" id="cd09601">
    <property type="entry name" value="M1_APN-Q_like"/>
    <property type="match status" value="1"/>
</dbReference>
<keyword evidence="6 9" id="KW-0862">Zinc</keyword>
<proteinExistence type="inferred from homology"/>
<dbReference type="InterPro" id="IPR042097">
    <property type="entry name" value="Aminopeptidase_N-like_N_sf"/>
</dbReference>
<dbReference type="InterPro" id="IPR045357">
    <property type="entry name" value="Aminopeptidase_N-like_N"/>
</dbReference>
<dbReference type="Gene3D" id="2.60.40.1910">
    <property type="match status" value="1"/>
</dbReference>
<feature type="site" description="Transition state stabilizer" evidence="10">
    <location>
        <position position="429"/>
    </location>
</feature>
<feature type="binding site" evidence="9">
    <location>
        <position position="348"/>
    </location>
    <ligand>
        <name>Zn(2+)</name>
        <dbReference type="ChEBI" id="CHEBI:29105"/>
        <note>catalytic</note>
    </ligand>
</feature>
<dbReference type="EMBL" id="KV427644">
    <property type="protein sequence ID" value="KZT03396.1"/>
    <property type="molecule type" value="Genomic_DNA"/>
</dbReference>
<dbReference type="Gene3D" id="2.60.40.1730">
    <property type="entry name" value="tricorn interacting facor f3 domain"/>
    <property type="match status" value="1"/>
</dbReference>
<evidence type="ECO:0000256" key="7">
    <source>
        <dbReference type="ARBA" id="ARBA00023049"/>
    </source>
</evidence>
<evidence type="ECO:0000259" key="12">
    <source>
        <dbReference type="Pfam" id="PF01433"/>
    </source>
</evidence>
<dbReference type="InterPro" id="IPR024571">
    <property type="entry name" value="ERAP1-like_C_dom"/>
</dbReference>
<dbReference type="InterPro" id="IPR027268">
    <property type="entry name" value="Peptidase_M4/M1_CTD_sf"/>
</dbReference>
<dbReference type="SUPFAM" id="SSF63737">
    <property type="entry name" value="Leukotriene A4 hydrolase N-terminal domain"/>
    <property type="match status" value="1"/>
</dbReference>
<dbReference type="SUPFAM" id="SSF55486">
    <property type="entry name" value="Metalloproteases ('zincins'), catalytic domain"/>
    <property type="match status" value="1"/>
</dbReference>
<evidence type="ECO:0000256" key="10">
    <source>
        <dbReference type="PIRSR" id="PIRSR634016-4"/>
    </source>
</evidence>
<dbReference type="Pfam" id="PF17900">
    <property type="entry name" value="Peptidase_M1_N"/>
    <property type="match status" value="1"/>
</dbReference>
<evidence type="ECO:0000256" key="1">
    <source>
        <dbReference type="ARBA" id="ARBA00010136"/>
    </source>
</evidence>
<dbReference type="RefSeq" id="XP_040761136.1">
    <property type="nucleotide sequence ID" value="XM_040913004.1"/>
</dbReference>
<dbReference type="GO" id="GO:0006508">
    <property type="term" value="P:proteolysis"/>
    <property type="evidence" value="ECO:0007669"/>
    <property type="project" value="UniProtKB-KW"/>
</dbReference>
<feature type="domain" description="Aminopeptidase N-like N-terminal" evidence="14">
    <location>
        <begin position="19"/>
        <end position="187"/>
    </location>
</feature>
<dbReference type="InParanoid" id="A0A165CT90"/>
<dbReference type="Gene3D" id="1.10.390.10">
    <property type="entry name" value="Neutral Protease Domain 2"/>
    <property type="match status" value="1"/>
</dbReference>
<evidence type="ECO:0000256" key="4">
    <source>
        <dbReference type="ARBA" id="ARBA00022723"/>
    </source>
</evidence>
<organism evidence="15 16">
    <name type="scientific">Laetiporus sulphureus 93-53</name>
    <dbReference type="NCBI Taxonomy" id="1314785"/>
    <lineage>
        <taxon>Eukaryota</taxon>
        <taxon>Fungi</taxon>
        <taxon>Dikarya</taxon>
        <taxon>Basidiomycota</taxon>
        <taxon>Agaricomycotina</taxon>
        <taxon>Agaricomycetes</taxon>
        <taxon>Polyporales</taxon>
        <taxon>Laetiporus</taxon>
    </lineage>
</organism>
<dbReference type="EC" id="3.4.11.-" evidence="11"/>
<dbReference type="GO" id="GO:0043171">
    <property type="term" value="P:peptide catabolic process"/>
    <property type="evidence" value="ECO:0007669"/>
    <property type="project" value="TreeGrafter"/>
</dbReference>
<dbReference type="InterPro" id="IPR034016">
    <property type="entry name" value="M1_APN-typ"/>
</dbReference>
<accession>A0A165CT90</accession>
<evidence type="ECO:0000256" key="8">
    <source>
        <dbReference type="PIRSR" id="PIRSR634016-1"/>
    </source>
</evidence>
<feature type="active site" description="Proton acceptor" evidence="8">
    <location>
        <position position="345"/>
    </location>
</feature>
<dbReference type="Pfam" id="PF01433">
    <property type="entry name" value="Peptidase_M1"/>
    <property type="match status" value="1"/>
</dbReference>
<dbReference type="OrthoDB" id="10031169at2759"/>
<name>A0A165CT90_9APHY</name>
<dbReference type="FunFam" id="1.25.50.20:FF:000002">
    <property type="entry name" value="Aminopeptidase"/>
    <property type="match status" value="1"/>
</dbReference>
<dbReference type="Gene3D" id="1.25.50.20">
    <property type="match status" value="1"/>
</dbReference>
<dbReference type="Proteomes" id="UP000076871">
    <property type="component" value="Unassembled WGS sequence"/>
</dbReference>
<protein>
    <recommendedName>
        <fullName evidence="11">Aminopeptidase</fullName>
        <ecNumber evidence="11">3.4.11.-</ecNumber>
    </recommendedName>
</protein>
<keyword evidence="7 11" id="KW-0482">Metalloprotease</keyword>
<dbReference type="AlphaFoldDB" id="A0A165CT90"/>
<keyword evidence="5 11" id="KW-0378">Hydrolase</keyword>
<keyword evidence="3 11" id="KW-0645">Protease</keyword>
<keyword evidence="16" id="KW-1185">Reference proteome</keyword>
<feature type="domain" description="ERAP1-like C-terminal" evidence="13">
    <location>
        <begin position="566"/>
        <end position="882"/>
    </location>
</feature>
<evidence type="ECO:0000313" key="15">
    <source>
        <dbReference type="EMBL" id="KZT03396.1"/>
    </source>
</evidence>
<sequence length="908" mass="101546">MSSAADPNNVDYRLPTNVKPTHYDLTVRTDLPAARFDGVVKISLDVKEETSSIVLNTKELKLSGVSLSWGSPRAEMAPKDMAFDTAMERGILTFPSKLPKGAKAQLRIAFEGELTGAMMGYYKSVGGADGKEVYALTQFEPTAARKAFPCWDEPLLKATFAVTLISRADTVALSNMSAKSESVYEPGADDKDGTVAWLAEKLAALTITEKDAQADKWKITKFETSPPMSTYLVAFANGRFKYLEDSYTSPLSGKTRPLRVYATEEIIGKAAFGLEVKKKVLPLYEKVFDIEYPLPKLDTLVAHDYDAGAMENWGLITGRTTAYLLDPKSGDLQTKKAIASTQCHEVAHMWFGDITTMAWWDNLYLNEGFATLMGEAIDKIFPEWKLHSAFISNHLVYAMGVDAKLSSHPIEVECPDANMVNQIFDGLSYSKAASVLRMLSNYVGEDRFLKGVSIYLKKHLFANSVTTDLWEGIQTATGLDIPKMMDAWVKKMGYPVITVKELDGGIQIRQDRFLETGPSEAKDNETLWTIPLSLLTVTKTGEVTVNKDAVLNERERFIPLDVSQPFKLNAGTVSFCRVLYSPERLVKIGQEAVKTPSPLSIEDRMGLVDDALALAKAGFTKVSSALSLIDVFRHEQEYLVWSSIAANLTLLRSVWWEHENIVENVQKLRRTLLGPIVERLGYKYSDSDSADTRELRTLAISQAAGAQHPSVVKELRERFAHYMKTGDDSNIPSELERQVYSTAVYHGGRAEWDAVQAVLKKPKNPTTAVAAMLAMGNTQDLQLAQETFDYMMKEARDQDVMYFFVGLSRNDKTRRFLAKAFKDNYDALYKRLEGNFSMQNLVKFSFRTLSTDTDYEETAEFFKGKDTSKYDMALKQTLEDIASKASWIKRSTTDIQQWFKEKNGGASL</sequence>
<gene>
    <name evidence="15" type="ORF">LAESUDRAFT_761973</name>
</gene>
<dbReference type="GO" id="GO:0042277">
    <property type="term" value="F:peptide binding"/>
    <property type="evidence" value="ECO:0007669"/>
    <property type="project" value="TreeGrafter"/>
</dbReference>
<evidence type="ECO:0000256" key="6">
    <source>
        <dbReference type="ARBA" id="ARBA00022833"/>
    </source>
</evidence>
<feature type="binding site" evidence="9">
    <location>
        <position position="344"/>
    </location>
    <ligand>
        <name>Zn(2+)</name>
        <dbReference type="ChEBI" id="CHEBI:29105"/>
        <note>catalytic</note>
    </ligand>
</feature>
<dbReference type="Pfam" id="PF11838">
    <property type="entry name" value="ERAP1_C"/>
    <property type="match status" value="1"/>
</dbReference>
<dbReference type="GO" id="GO:0016020">
    <property type="term" value="C:membrane"/>
    <property type="evidence" value="ECO:0007669"/>
    <property type="project" value="TreeGrafter"/>
</dbReference>
<dbReference type="GO" id="GO:0005615">
    <property type="term" value="C:extracellular space"/>
    <property type="evidence" value="ECO:0007669"/>
    <property type="project" value="TreeGrafter"/>
</dbReference>
<evidence type="ECO:0000256" key="9">
    <source>
        <dbReference type="PIRSR" id="PIRSR634016-3"/>
    </source>
</evidence>
<dbReference type="GO" id="GO:0008270">
    <property type="term" value="F:zinc ion binding"/>
    <property type="evidence" value="ECO:0007669"/>
    <property type="project" value="UniProtKB-UniRule"/>
</dbReference>
<evidence type="ECO:0000256" key="5">
    <source>
        <dbReference type="ARBA" id="ARBA00022801"/>
    </source>
</evidence>